<dbReference type="GO" id="GO:0006508">
    <property type="term" value="P:proteolysis"/>
    <property type="evidence" value="ECO:0007669"/>
    <property type="project" value="InterPro"/>
</dbReference>
<dbReference type="Gene3D" id="3.40.50.1820">
    <property type="entry name" value="alpha/beta hydrolase"/>
    <property type="match status" value="1"/>
</dbReference>
<feature type="signal peptide" evidence="2">
    <location>
        <begin position="1"/>
        <end position="23"/>
    </location>
</feature>
<sequence>MRRGSFFKLLLATLLQFATCTSAQTAQYILPAQGTTNHGPITIQSEWNVLGPFRIGTREVVWGADPVEYHGGIQQIKVDAESNFPSPLTRNATVRWQRVTCNTLTSRNGSSVEFDLGFDHVDWGFAQKIYGWSAFQYQAWLKGGIVNHGPVSQRVTLFTDNIMELWVGNVHVFGGDFFGFGRAPIVVDLHPGSTVISIRLVREVRSMGGIHPPTVQSTLRVQAVASILDVLVDGMVLPDVIDGRLCGSFGSVTVRNQAVDWLTVRQLTAVSKEQIVGVMYQEITLAPGQSRPLKMRFDVAQVLDKLLCFDVKYLQHGSGMHEIKFTVGLEHTNASSLQKITFLHPSGAVSYATLKPPSVSAALSPEAAVLLNLHGAGVEAGGSLARHMFDGAPGLPAWILTPTGMSPWSSDDWHTWGFADAQAAVSAIPNWIKNIGWEGPGVHTKRLFVAGHSNGGQGTWFYASHQPDRVLGVTAASGYTSIENYVPYVMWNEADPLQSALLHSSRASFRHELLVENLVGIPVFQQHGSADDNVPAYHSRLMNTLLAQTGQFAQYLEILDVGHWFDGTMTTEPMINFYQHHLSLSRSNVTAPSSFTFVVANSHDMGSKYGIVIDQLSMPERLGKVAVSVSVNSSHLYWHLRTENIHRFHLDSSVQLTNAPNKILIDDLSRPFEIGMEETSFVRDDAHVWGLEVALDWKSLVTRYGRQRGALDAILRSVGPFEVVFDSSDTLAMAVQTSRNFLQYFGADTNIVAFTGYEEALTRAGNVVTICSGGSVPEARLAHFPIQIANGCITLTSRDGRVISVPLAAGMGGAWLRPLPDEKLELVVWGYDDIGLRQAARLIPTVTGAGVPDFVILSNQARWKGAGGALAMGFFDHSWKISPSSYLP</sequence>
<dbReference type="HOGENOM" id="CLU_014627_1_0_1"/>
<dbReference type="PANTHER" id="PTHR43037:SF4">
    <property type="entry name" value="PEPTIDASE S9 PROLYL OLIGOPEPTIDASE CATALYTIC DOMAIN-CONTAINING PROTEIN"/>
    <property type="match status" value="1"/>
</dbReference>
<evidence type="ECO:0000256" key="2">
    <source>
        <dbReference type="SAM" id="SignalP"/>
    </source>
</evidence>
<name>A0A0D2CSI1_9EURO</name>
<evidence type="ECO:0000313" key="4">
    <source>
        <dbReference type="EMBL" id="KIW68136.1"/>
    </source>
</evidence>
<keyword evidence="1 2" id="KW-0732">Signal</keyword>
<dbReference type="Pfam" id="PF00326">
    <property type="entry name" value="Peptidase_S9"/>
    <property type="match status" value="1"/>
</dbReference>
<dbReference type="InterPro" id="IPR029058">
    <property type="entry name" value="AB_hydrolase_fold"/>
</dbReference>
<dbReference type="STRING" id="5601.A0A0D2CSI1"/>
<protein>
    <recommendedName>
        <fullName evidence="3">Peptidase S9 prolyl oligopeptidase catalytic domain-containing protein</fullName>
    </recommendedName>
</protein>
<proteinExistence type="predicted"/>
<evidence type="ECO:0000313" key="5">
    <source>
        <dbReference type="Proteomes" id="UP000054266"/>
    </source>
</evidence>
<accession>A0A0D2CSI1</accession>
<organism evidence="4 5">
    <name type="scientific">Phialophora macrospora</name>
    <dbReference type="NCBI Taxonomy" id="1851006"/>
    <lineage>
        <taxon>Eukaryota</taxon>
        <taxon>Fungi</taxon>
        <taxon>Dikarya</taxon>
        <taxon>Ascomycota</taxon>
        <taxon>Pezizomycotina</taxon>
        <taxon>Eurotiomycetes</taxon>
        <taxon>Chaetothyriomycetidae</taxon>
        <taxon>Chaetothyriales</taxon>
        <taxon>Herpotrichiellaceae</taxon>
        <taxon>Phialophora</taxon>
    </lineage>
</organism>
<evidence type="ECO:0000259" key="3">
    <source>
        <dbReference type="Pfam" id="PF00326"/>
    </source>
</evidence>
<reference evidence="4 5" key="1">
    <citation type="submission" date="2015-01" db="EMBL/GenBank/DDBJ databases">
        <title>The Genome Sequence of Capronia semiimmersa CBS27337.</title>
        <authorList>
            <consortium name="The Broad Institute Genomics Platform"/>
            <person name="Cuomo C."/>
            <person name="de Hoog S."/>
            <person name="Gorbushina A."/>
            <person name="Stielow B."/>
            <person name="Teixiera M."/>
            <person name="Abouelleil A."/>
            <person name="Chapman S.B."/>
            <person name="Priest M."/>
            <person name="Young S.K."/>
            <person name="Wortman J."/>
            <person name="Nusbaum C."/>
            <person name="Birren B."/>
        </authorList>
    </citation>
    <scope>NUCLEOTIDE SEQUENCE [LARGE SCALE GENOMIC DNA]</scope>
    <source>
        <strain evidence="4 5">CBS 27337</strain>
    </source>
</reference>
<feature type="domain" description="Peptidase S9 prolyl oligopeptidase catalytic" evidence="3">
    <location>
        <begin position="430"/>
        <end position="579"/>
    </location>
</feature>
<dbReference type="Proteomes" id="UP000054266">
    <property type="component" value="Unassembled WGS sequence"/>
</dbReference>
<evidence type="ECO:0000256" key="1">
    <source>
        <dbReference type="ARBA" id="ARBA00022729"/>
    </source>
</evidence>
<dbReference type="EMBL" id="KN846958">
    <property type="protein sequence ID" value="KIW68136.1"/>
    <property type="molecule type" value="Genomic_DNA"/>
</dbReference>
<dbReference type="PANTHER" id="PTHR43037">
    <property type="entry name" value="UNNAMED PRODUCT-RELATED"/>
    <property type="match status" value="1"/>
</dbReference>
<gene>
    <name evidence="4" type="ORF">PV04_04103</name>
</gene>
<dbReference type="GO" id="GO:0008236">
    <property type="term" value="F:serine-type peptidase activity"/>
    <property type="evidence" value="ECO:0007669"/>
    <property type="project" value="InterPro"/>
</dbReference>
<dbReference type="AlphaFoldDB" id="A0A0D2CSI1"/>
<keyword evidence="5" id="KW-1185">Reference proteome</keyword>
<dbReference type="InterPro" id="IPR050955">
    <property type="entry name" value="Plant_Biomass_Hydrol_Est"/>
</dbReference>
<dbReference type="InterPro" id="IPR001375">
    <property type="entry name" value="Peptidase_S9_cat"/>
</dbReference>
<feature type="chain" id="PRO_5002255394" description="Peptidase S9 prolyl oligopeptidase catalytic domain-containing protein" evidence="2">
    <location>
        <begin position="24"/>
        <end position="888"/>
    </location>
</feature>
<dbReference type="SUPFAM" id="SSF53474">
    <property type="entry name" value="alpha/beta-Hydrolases"/>
    <property type="match status" value="1"/>
</dbReference>